<evidence type="ECO:0000256" key="3">
    <source>
        <dbReference type="ARBA" id="ARBA00022989"/>
    </source>
</evidence>
<keyword evidence="8" id="KW-0675">Receptor</keyword>
<dbReference type="InterPro" id="IPR017981">
    <property type="entry name" value="GPCR_2-like_7TM"/>
</dbReference>
<name>A0A146MAI8_LYGHE</name>
<dbReference type="PROSITE" id="PS50261">
    <property type="entry name" value="G_PROTEIN_RECEP_F2_4"/>
    <property type="match status" value="1"/>
</dbReference>
<dbReference type="AlphaFoldDB" id="A0A146MAI8"/>
<dbReference type="CDD" id="cd15039">
    <property type="entry name" value="7tmB3_Methuselah-like"/>
    <property type="match status" value="1"/>
</dbReference>
<organism evidence="8">
    <name type="scientific">Lygus hesperus</name>
    <name type="common">Western plant bug</name>
    <dbReference type="NCBI Taxonomy" id="30085"/>
    <lineage>
        <taxon>Eukaryota</taxon>
        <taxon>Metazoa</taxon>
        <taxon>Ecdysozoa</taxon>
        <taxon>Arthropoda</taxon>
        <taxon>Hexapoda</taxon>
        <taxon>Insecta</taxon>
        <taxon>Pterygota</taxon>
        <taxon>Neoptera</taxon>
        <taxon>Paraneoptera</taxon>
        <taxon>Hemiptera</taxon>
        <taxon>Heteroptera</taxon>
        <taxon>Panheteroptera</taxon>
        <taxon>Cimicomorpha</taxon>
        <taxon>Miridae</taxon>
        <taxon>Mirini</taxon>
        <taxon>Lygus</taxon>
    </lineage>
</organism>
<dbReference type="GO" id="GO:0008528">
    <property type="term" value="F:G protein-coupled peptide receptor activity"/>
    <property type="evidence" value="ECO:0007669"/>
    <property type="project" value="TreeGrafter"/>
</dbReference>
<comment type="subcellular location">
    <subcellularLocation>
        <location evidence="1">Membrane</location>
        <topology evidence="1">Multi-pass membrane protein</topology>
    </subcellularLocation>
</comment>
<feature type="domain" description="G-protein coupled receptors family 2 profile 2" evidence="7">
    <location>
        <begin position="163"/>
        <end position="433"/>
    </location>
</feature>
<feature type="transmembrane region" description="Helical" evidence="6">
    <location>
        <begin position="381"/>
        <end position="403"/>
    </location>
</feature>
<evidence type="ECO:0000259" key="7">
    <source>
        <dbReference type="PROSITE" id="PS50261"/>
    </source>
</evidence>
<evidence type="ECO:0000256" key="5">
    <source>
        <dbReference type="SAM" id="MobiDB-lite"/>
    </source>
</evidence>
<evidence type="ECO:0000256" key="4">
    <source>
        <dbReference type="ARBA" id="ARBA00023136"/>
    </source>
</evidence>
<protein>
    <submittedName>
        <fullName evidence="8">G-protein coupled receptor Mth2</fullName>
    </submittedName>
</protein>
<feature type="transmembrane region" description="Helical" evidence="6">
    <location>
        <begin position="231"/>
        <end position="255"/>
    </location>
</feature>
<reference evidence="8" key="1">
    <citation type="journal article" date="2016" name="Gigascience">
        <title>De novo construction of an expanded transcriptome assembly for the western tarnished plant bug, Lygus hesperus.</title>
        <authorList>
            <person name="Tassone E.E."/>
            <person name="Geib S.M."/>
            <person name="Hall B."/>
            <person name="Fabrick J.A."/>
            <person name="Brent C.S."/>
            <person name="Hull J.J."/>
        </authorList>
    </citation>
    <scope>NUCLEOTIDE SEQUENCE</scope>
</reference>
<keyword evidence="2 6" id="KW-0812">Transmembrane</keyword>
<gene>
    <name evidence="8" type="primary">mth2</name>
    <name evidence="8" type="ORF">g.88355</name>
</gene>
<dbReference type="SUPFAM" id="SSF81321">
    <property type="entry name" value="Family A G protein-coupled receptor-like"/>
    <property type="match status" value="1"/>
</dbReference>
<feature type="non-terminal residue" evidence="8">
    <location>
        <position position="1"/>
    </location>
</feature>
<accession>A0A146MAI8</accession>
<feature type="transmembrane region" description="Helical" evidence="6">
    <location>
        <begin position="329"/>
        <end position="353"/>
    </location>
</feature>
<evidence type="ECO:0000313" key="8">
    <source>
        <dbReference type="EMBL" id="JAQ16763.1"/>
    </source>
</evidence>
<feature type="transmembrane region" description="Helical" evidence="6">
    <location>
        <begin position="167"/>
        <end position="187"/>
    </location>
</feature>
<dbReference type="PANTHER" id="PTHR47154">
    <property type="entry name" value="G-PROTEIN COUPLED RECEPTOR MTH-RELATED"/>
    <property type="match status" value="1"/>
</dbReference>
<keyword evidence="4 6" id="KW-0472">Membrane</keyword>
<feature type="compositionally biased region" description="Low complexity" evidence="5">
    <location>
        <begin position="451"/>
        <end position="466"/>
    </location>
</feature>
<proteinExistence type="predicted"/>
<feature type="transmembrane region" description="Helical" evidence="6">
    <location>
        <begin position="199"/>
        <end position="219"/>
    </location>
</feature>
<sequence>RLKPLQFEPSFVKRARDPRSSVTMCSRSPTVEFVIAFVIGCCAAETIVSPIVPKCCPEGMMGFPKNCSESAEPLLHPFKPWMNLTTRTAPIECDQYMFMESWEYEVDDAGYLVLTGDPPTLEAPSKYCFDVHIPSDPEAESADLGPPVIGAFMCFTEEVPTIVPTSYPIGMIFSVPFLAATAVTYAVIRKLWNLHGRCLVFQCTSLCLAYVFLIVIQLFTESIPFGFCKILGFAVQFFFLATFFWLNVMCIDIYWAFSDLRSLGGAGGTWRDQKKLMCYSAYAWGMPLLILGVTIAVDLMPSVPTTSRFKPAMGLDKCFFRGRIAGWTYFYGPMAVILLMNCLLFAITAFHLYRHRRDACVLKRGDSRRHGPGSDKERFNLYLKLFLVMGINWLSEVVSFTFHKDVPRYLWYLTDITNTLQGVFIFLIFVWKRRVRQLIWDKLCKGKRAGSSANNTSSTSITTNSTRSHHNSIKMNNINNIASVPIK</sequence>
<evidence type="ECO:0000256" key="2">
    <source>
        <dbReference type="ARBA" id="ARBA00022692"/>
    </source>
</evidence>
<feature type="transmembrane region" description="Helical" evidence="6">
    <location>
        <begin position="276"/>
        <end position="297"/>
    </location>
</feature>
<dbReference type="InterPro" id="IPR000832">
    <property type="entry name" value="GPCR_2_secretin-like"/>
</dbReference>
<dbReference type="GO" id="GO:0005886">
    <property type="term" value="C:plasma membrane"/>
    <property type="evidence" value="ECO:0007669"/>
    <property type="project" value="TreeGrafter"/>
</dbReference>
<feature type="region of interest" description="Disordered" evidence="5">
    <location>
        <begin position="448"/>
        <end position="471"/>
    </location>
</feature>
<feature type="transmembrane region" description="Helical" evidence="6">
    <location>
        <begin position="409"/>
        <end position="431"/>
    </location>
</feature>
<keyword evidence="3 6" id="KW-1133">Transmembrane helix</keyword>
<dbReference type="InterPro" id="IPR051384">
    <property type="entry name" value="Mth_GPCR"/>
</dbReference>
<dbReference type="PANTHER" id="PTHR47154:SF2">
    <property type="entry name" value="G-PROTEIN COUPLED RECEPTOR MTH-RELATED"/>
    <property type="match status" value="1"/>
</dbReference>
<dbReference type="EMBL" id="GDHC01001866">
    <property type="protein sequence ID" value="JAQ16763.1"/>
    <property type="molecule type" value="Transcribed_RNA"/>
</dbReference>
<dbReference type="Pfam" id="PF00002">
    <property type="entry name" value="7tm_2"/>
    <property type="match status" value="1"/>
</dbReference>
<evidence type="ECO:0000256" key="1">
    <source>
        <dbReference type="ARBA" id="ARBA00004141"/>
    </source>
</evidence>
<dbReference type="GO" id="GO:0007166">
    <property type="term" value="P:cell surface receptor signaling pathway"/>
    <property type="evidence" value="ECO:0007669"/>
    <property type="project" value="InterPro"/>
</dbReference>
<dbReference type="Gene3D" id="1.20.1070.10">
    <property type="entry name" value="Rhodopsin 7-helix transmembrane proteins"/>
    <property type="match status" value="1"/>
</dbReference>
<evidence type="ECO:0000256" key="6">
    <source>
        <dbReference type="SAM" id="Phobius"/>
    </source>
</evidence>